<dbReference type="GO" id="GO:0008157">
    <property type="term" value="F:protein phosphatase 1 binding"/>
    <property type="evidence" value="ECO:0007669"/>
    <property type="project" value="TreeGrafter"/>
</dbReference>
<dbReference type="GO" id="GO:0004865">
    <property type="term" value="F:protein serine/threonine phosphatase inhibitor activity"/>
    <property type="evidence" value="ECO:0007669"/>
    <property type="project" value="InterPro"/>
</dbReference>
<proteinExistence type="predicted"/>
<feature type="compositionally biased region" description="Low complexity" evidence="1">
    <location>
        <begin position="66"/>
        <end position="79"/>
    </location>
</feature>
<feature type="compositionally biased region" description="Polar residues" evidence="1">
    <location>
        <begin position="1"/>
        <end position="14"/>
    </location>
</feature>
<dbReference type="GO" id="GO:0005634">
    <property type="term" value="C:nucleus"/>
    <property type="evidence" value="ECO:0007669"/>
    <property type="project" value="TreeGrafter"/>
</dbReference>
<evidence type="ECO:0000256" key="1">
    <source>
        <dbReference type="SAM" id="MobiDB-lite"/>
    </source>
</evidence>
<dbReference type="PANTHER" id="PTHR20835:SF0">
    <property type="entry name" value="E3 UBIQUITIN-PROTEIN LIGASE PPP1R11"/>
    <property type="match status" value="1"/>
</dbReference>
<dbReference type="InterPro" id="IPR011107">
    <property type="entry name" value="PPI_Ypi1"/>
</dbReference>
<dbReference type="AlphaFoldDB" id="A0AAD2D8P9"/>
<gene>
    <name evidence="2" type="ORF">ECRASSUSDP1_LOCUS26554</name>
</gene>
<sequence>MENTQIPGTSNTELTNEETKGPEVINFQVKNKQKVKWDENVIDNENMGKKKSKICCIYRPRRENRSCSSSSDSSCSSSDDANKYDRYPKHQKKLMREKKEKKMKE</sequence>
<evidence type="ECO:0008006" key="4">
    <source>
        <dbReference type="Google" id="ProtNLM"/>
    </source>
</evidence>
<feature type="region of interest" description="Disordered" evidence="1">
    <location>
        <begin position="1"/>
        <end position="27"/>
    </location>
</feature>
<dbReference type="PANTHER" id="PTHR20835">
    <property type="entry name" value="E3 UBIQUITIN-PROTEIN LIGASE PPP1R11-RELATED"/>
    <property type="match status" value="1"/>
</dbReference>
<protein>
    <recommendedName>
        <fullName evidence="4">Type 1 phosphatases regulator</fullName>
    </recommendedName>
</protein>
<accession>A0AAD2D8P9</accession>
<dbReference type="Proteomes" id="UP001295684">
    <property type="component" value="Unassembled WGS sequence"/>
</dbReference>
<dbReference type="Pfam" id="PF07491">
    <property type="entry name" value="PPI_Ypi1"/>
    <property type="match status" value="1"/>
</dbReference>
<evidence type="ECO:0000313" key="3">
    <source>
        <dbReference type="Proteomes" id="UP001295684"/>
    </source>
</evidence>
<organism evidence="2 3">
    <name type="scientific">Euplotes crassus</name>
    <dbReference type="NCBI Taxonomy" id="5936"/>
    <lineage>
        <taxon>Eukaryota</taxon>
        <taxon>Sar</taxon>
        <taxon>Alveolata</taxon>
        <taxon>Ciliophora</taxon>
        <taxon>Intramacronucleata</taxon>
        <taxon>Spirotrichea</taxon>
        <taxon>Hypotrichia</taxon>
        <taxon>Euplotida</taxon>
        <taxon>Euplotidae</taxon>
        <taxon>Moneuplotes</taxon>
    </lineage>
</organism>
<keyword evidence="3" id="KW-1185">Reference proteome</keyword>
<feature type="region of interest" description="Disordered" evidence="1">
    <location>
        <begin position="62"/>
        <end position="105"/>
    </location>
</feature>
<evidence type="ECO:0000313" key="2">
    <source>
        <dbReference type="EMBL" id="CAI2385012.1"/>
    </source>
</evidence>
<comment type="caution">
    <text evidence="2">The sequence shown here is derived from an EMBL/GenBank/DDBJ whole genome shotgun (WGS) entry which is preliminary data.</text>
</comment>
<reference evidence="2" key="1">
    <citation type="submission" date="2023-07" db="EMBL/GenBank/DDBJ databases">
        <authorList>
            <consortium name="AG Swart"/>
            <person name="Singh M."/>
            <person name="Singh A."/>
            <person name="Seah K."/>
            <person name="Emmerich C."/>
        </authorList>
    </citation>
    <scope>NUCLEOTIDE SEQUENCE</scope>
    <source>
        <strain evidence="2">DP1</strain>
    </source>
</reference>
<dbReference type="EMBL" id="CAMPGE010027377">
    <property type="protein sequence ID" value="CAI2385012.1"/>
    <property type="molecule type" value="Genomic_DNA"/>
</dbReference>
<name>A0AAD2D8P9_EUPCR</name>